<evidence type="ECO:0000256" key="3">
    <source>
        <dbReference type="ARBA" id="ARBA00022598"/>
    </source>
</evidence>
<dbReference type="GO" id="GO:0005524">
    <property type="term" value="F:ATP binding"/>
    <property type="evidence" value="ECO:0007669"/>
    <property type="project" value="UniProtKB-KW"/>
</dbReference>
<dbReference type="GO" id="GO:0005829">
    <property type="term" value="C:cytosol"/>
    <property type="evidence" value="ECO:0007669"/>
    <property type="project" value="TreeGrafter"/>
</dbReference>
<evidence type="ECO:0000256" key="5">
    <source>
        <dbReference type="ARBA" id="ARBA00022840"/>
    </source>
</evidence>
<dbReference type="OrthoDB" id="5844513at2759"/>
<evidence type="ECO:0000256" key="4">
    <source>
        <dbReference type="ARBA" id="ARBA00022741"/>
    </source>
</evidence>
<dbReference type="GO" id="GO:0004825">
    <property type="term" value="F:methionine-tRNA ligase activity"/>
    <property type="evidence" value="ECO:0007669"/>
    <property type="project" value="InterPro"/>
</dbReference>
<dbReference type="InterPro" id="IPR041872">
    <property type="entry name" value="Anticodon_Met"/>
</dbReference>
<dbReference type="CDD" id="cd07957">
    <property type="entry name" value="Anticodon_Ia_Met"/>
    <property type="match status" value="1"/>
</dbReference>
<feature type="domain" description="Methionyl/Leucyl tRNA synthetase" evidence="11">
    <location>
        <begin position="8"/>
        <end position="93"/>
    </location>
</feature>
<dbReference type="GO" id="GO:0006431">
    <property type="term" value="P:methionyl-tRNA aminoacylation"/>
    <property type="evidence" value="ECO:0007669"/>
    <property type="project" value="TreeGrafter"/>
</dbReference>
<evidence type="ECO:0000259" key="12">
    <source>
        <dbReference type="Pfam" id="PF19303"/>
    </source>
</evidence>
<comment type="caution">
    <text evidence="13">The sequence shown here is derived from an EMBL/GenBank/DDBJ whole genome shotgun (WGS) entry which is preliminary data.</text>
</comment>
<evidence type="ECO:0000256" key="2">
    <source>
        <dbReference type="ARBA" id="ARBA00022555"/>
    </source>
</evidence>
<evidence type="ECO:0000256" key="1">
    <source>
        <dbReference type="ARBA" id="ARBA00005594"/>
    </source>
</evidence>
<feature type="non-terminal residue" evidence="13">
    <location>
        <position position="285"/>
    </location>
</feature>
<keyword evidence="8 9" id="KW-0030">Aminoacyl-tRNA synthetase</keyword>
<dbReference type="Gene3D" id="3.40.50.620">
    <property type="entry name" value="HUPs"/>
    <property type="match status" value="1"/>
</dbReference>
<dbReference type="PANTHER" id="PTHR45765:SF1">
    <property type="entry name" value="METHIONINE--TRNA LIGASE, CYTOPLASMIC"/>
    <property type="match status" value="1"/>
</dbReference>
<keyword evidence="2" id="KW-0820">tRNA-binding</keyword>
<dbReference type="InterPro" id="IPR015413">
    <property type="entry name" value="Methionyl/Leucyl_tRNA_Synth"/>
</dbReference>
<dbReference type="InterPro" id="IPR009080">
    <property type="entry name" value="tRNAsynth_Ia_anticodon-bd"/>
</dbReference>
<evidence type="ECO:0000313" key="14">
    <source>
        <dbReference type="Proteomes" id="UP000258309"/>
    </source>
</evidence>
<dbReference type="AlphaFoldDB" id="A0A3E2HCN5"/>
<keyword evidence="4 9" id="KW-0547">Nucleotide-binding</keyword>
<dbReference type="FunFam" id="1.10.730.10:FF:000031">
    <property type="entry name" value="Putative Methionyl-tRNA synthetase"/>
    <property type="match status" value="1"/>
</dbReference>
<feature type="region of interest" description="Disordered" evidence="10">
    <location>
        <begin position="265"/>
        <end position="285"/>
    </location>
</feature>
<feature type="domain" description="Methionyl-tRNA synthetase anticodon-binding" evidence="12">
    <location>
        <begin position="116"/>
        <end position="250"/>
    </location>
</feature>
<keyword evidence="6" id="KW-0694">RNA-binding</keyword>
<reference evidence="13 14" key="1">
    <citation type="submission" date="2018-05" db="EMBL/GenBank/DDBJ databases">
        <title>Draft genome sequence of Scytalidium lignicola DSM 105466, a ubiquitous saprotrophic fungus.</title>
        <authorList>
            <person name="Buettner E."/>
            <person name="Gebauer A.M."/>
            <person name="Hofrichter M."/>
            <person name="Liers C."/>
            <person name="Kellner H."/>
        </authorList>
    </citation>
    <scope>NUCLEOTIDE SEQUENCE [LARGE SCALE GENOMIC DNA]</scope>
    <source>
        <strain evidence="13 14">DSM 105466</strain>
    </source>
</reference>
<accession>A0A3E2HCN5</accession>
<feature type="compositionally biased region" description="Basic and acidic residues" evidence="10">
    <location>
        <begin position="276"/>
        <end position="285"/>
    </location>
</feature>
<name>A0A3E2HCN5_SCYLI</name>
<keyword evidence="5 9" id="KW-0067">ATP-binding</keyword>
<dbReference type="Gene3D" id="1.10.730.10">
    <property type="entry name" value="Isoleucyl-tRNA Synthetase, Domain 1"/>
    <property type="match status" value="1"/>
</dbReference>
<keyword evidence="3 9" id="KW-0436">Ligase</keyword>
<evidence type="ECO:0000259" key="11">
    <source>
        <dbReference type="Pfam" id="PF09334"/>
    </source>
</evidence>
<evidence type="ECO:0000256" key="8">
    <source>
        <dbReference type="ARBA" id="ARBA00023146"/>
    </source>
</evidence>
<dbReference type="STRING" id="5539.A0A3E2HCN5"/>
<dbReference type="Proteomes" id="UP000258309">
    <property type="component" value="Unassembled WGS sequence"/>
</dbReference>
<sequence length="285" mass="32501">MLELGTRGNWTKVRHISATEYLSYEGGKFSKSRGVGVFGDSVRDTGLDADIWRYYLLSRRPESGTDTEFKWDELLSANNNDLLKNIGNLVNRVIKFCHAKMGGIVPHYTVLEEHRTEVNSLLTTYITQLEAMKLRVGLSTVLQLSTLGNKFLQDNKLDNRLFTEQPEHCANIIGTALNHLHLLASLLSPYMPKTSESIFEQLGVETVPHIPDTWATNMLVEGQALGQPQPLFSTIPAVKEQEWREACGGSAAREQSASRLRRLQRRKLLRRQRKKRSDERRRLQQ</sequence>
<dbReference type="InterPro" id="IPR014729">
    <property type="entry name" value="Rossmann-like_a/b/a_fold"/>
</dbReference>
<keyword evidence="14" id="KW-1185">Reference proteome</keyword>
<gene>
    <name evidence="13" type="ORF">B7463_g5189</name>
</gene>
<dbReference type="Pfam" id="PF09334">
    <property type="entry name" value="tRNA-synt_1g"/>
    <property type="match status" value="1"/>
</dbReference>
<keyword evidence="7 9" id="KW-0648">Protein biosynthesis</keyword>
<dbReference type="PANTHER" id="PTHR45765">
    <property type="entry name" value="METHIONINE--TRNA LIGASE"/>
    <property type="match status" value="1"/>
</dbReference>
<organism evidence="13 14">
    <name type="scientific">Scytalidium lignicola</name>
    <name type="common">Hyphomycete</name>
    <dbReference type="NCBI Taxonomy" id="5539"/>
    <lineage>
        <taxon>Eukaryota</taxon>
        <taxon>Fungi</taxon>
        <taxon>Dikarya</taxon>
        <taxon>Ascomycota</taxon>
        <taxon>Pezizomycotina</taxon>
        <taxon>Leotiomycetes</taxon>
        <taxon>Leotiomycetes incertae sedis</taxon>
        <taxon>Scytalidium</taxon>
    </lineage>
</organism>
<comment type="similarity">
    <text evidence="1 9">Belongs to the class-I aminoacyl-tRNA synthetase family.</text>
</comment>
<dbReference type="InterPro" id="IPR023458">
    <property type="entry name" value="Met-tRNA_ligase_1"/>
</dbReference>
<feature type="compositionally biased region" description="Basic residues" evidence="10">
    <location>
        <begin position="265"/>
        <end position="275"/>
    </location>
</feature>
<evidence type="ECO:0000256" key="7">
    <source>
        <dbReference type="ARBA" id="ARBA00022917"/>
    </source>
</evidence>
<dbReference type="SUPFAM" id="SSF52374">
    <property type="entry name" value="Nucleotidylyl transferase"/>
    <property type="match status" value="1"/>
</dbReference>
<evidence type="ECO:0000256" key="6">
    <source>
        <dbReference type="ARBA" id="ARBA00022884"/>
    </source>
</evidence>
<dbReference type="EMBL" id="NCSJ02000082">
    <property type="protein sequence ID" value="RFU31189.1"/>
    <property type="molecule type" value="Genomic_DNA"/>
</dbReference>
<dbReference type="GO" id="GO:0000049">
    <property type="term" value="F:tRNA binding"/>
    <property type="evidence" value="ECO:0007669"/>
    <property type="project" value="UniProtKB-KW"/>
</dbReference>
<protein>
    <submittedName>
        <fullName evidence="13">Uncharacterized protein</fullName>
    </submittedName>
</protein>
<proteinExistence type="inferred from homology"/>
<evidence type="ECO:0000256" key="9">
    <source>
        <dbReference type="RuleBase" id="RU363039"/>
    </source>
</evidence>
<dbReference type="GO" id="GO:0017101">
    <property type="term" value="C:aminoacyl-tRNA synthetase multienzyme complex"/>
    <property type="evidence" value="ECO:0007669"/>
    <property type="project" value="TreeGrafter"/>
</dbReference>
<dbReference type="SUPFAM" id="SSF47323">
    <property type="entry name" value="Anticodon-binding domain of a subclass of class I aminoacyl-tRNA synthetases"/>
    <property type="match status" value="1"/>
</dbReference>
<evidence type="ECO:0000256" key="10">
    <source>
        <dbReference type="SAM" id="MobiDB-lite"/>
    </source>
</evidence>
<dbReference type="Pfam" id="PF19303">
    <property type="entry name" value="Anticodon_3"/>
    <property type="match status" value="1"/>
</dbReference>
<feature type="non-terminal residue" evidence="13">
    <location>
        <position position="1"/>
    </location>
</feature>
<evidence type="ECO:0000313" key="13">
    <source>
        <dbReference type="EMBL" id="RFU31189.1"/>
    </source>
</evidence>